<dbReference type="OrthoDB" id="6595074at2759"/>
<dbReference type="GeneID" id="9046729"/>
<dbReference type="Proteomes" id="UP000007800">
    <property type="component" value="Unassembled WGS sequence"/>
</dbReference>
<dbReference type="InParanoid" id="C5KVU9"/>
<evidence type="ECO:0000313" key="2">
    <source>
        <dbReference type="Proteomes" id="UP000007800"/>
    </source>
</evidence>
<protein>
    <submittedName>
        <fullName evidence="1">Uncharacterized protein</fullName>
    </submittedName>
</protein>
<reference evidence="1 2" key="1">
    <citation type="submission" date="2008-07" db="EMBL/GenBank/DDBJ databases">
        <authorList>
            <person name="El-Sayed N."/>
            <person name="Caler E."/>
            <person name="Inman J."/>
            <person name="Amedeo P."/>
            <person name="Hass B."/>
            <person name="Wortman J."/>
        </authorList>
    </citation>
    <scope>NUCLEOTIDE SEQUENCE [LARGE SCALE GENOMIC DNA]</scope>
    <source>
        <strain evidence="2">ATCC 50983 / TXsc</strain>
    </source>
</reference>
<dbReference type="EMBL" id="GG676719">
    <property type="protein sequence ID" value="EER11394.1"/>
    <property type="molecule type" value="Genomic_DNA"/>
</dbReference>
<name>C5KVU9_PERM5</name>
<proteinExistence type="predicted"/>
<accession>C5KVU9</accession>
<dbReference type="RefSeq" id="XP_002779599.1">
    <property type="nucleotide sequence ID" value="XM_002779553.1"/>
</dbReference>
<keyword evidence="2" id="KW-1185">Reference proteome</keyword>
<organism evidence="2">
    <name type="scientific">Perkinsus marinus (strain ATCC 50983 / TXsc)</name>
    <dbReference type="NCBI Taxonomy" id="423536"/>
    <lineage>
        <taxon>Eukaryota</taxon>
        <taxon>Sar</taxon>
        <taxon>Alveolata</taxon>
        <taxon>Perkinsozoa</taxon>
        <taxon>Perkinsea</taxon>
        <taxon>Perkinsida</taxon>
        <taxon>Perkinsidae</taxon>
        <taxon>Perkinsus</taxon>
    </lineage>
</organism>
<evidence type="ECO:0000313" key="1">
    <source>
        <dbReference type="EMBL" id="EER11394.1"/>
    </source>
</evidence>
<sequence length="89" mass="9691">MRAAVRAGKTMNDPLYVQGDTLVVACYAALVGYSCTVTDIDGTRLYARGGLYDVGHESWPIPRLELYALVERGAREIIDEDPFGGPQGQ</sequence>
<gene>
    <name evidence="1" type="ORF">Pmar_PMAR015516</name>
</gene>
<dbReference type="AlphaFoldDB" id="C5KVU9"/>
<dbReference type="PROSITE" id="PS51257">
    <property type="entry name" value="PROKAR_LIPOPROTEIN"/>
    <property type="match status" value="1"/>
</dbReference>